<dbReference type="Proteomes" id="UP000466517">
    <property type="component" value="Chromosome"/>
</dbReference>
<organism evidence="2 3">
    <name type="scientific">Mycolicibacterium madagascariense</name>
    <dbReference type="NCBI Taxonomy" id="212765"/>
    <lineage>
        <taxon>Bacteria</taxon>
        <taxon>Bacillati</taxon>
        <taxon>Actinomycetota</taxon>
        <taxon>Actinomycetes</taxon>
        <taxon>Mycobacteriales</taxon>
        <taxon>Mycobacteriaceae</taxon>
        <taxon>Mycolicibacterium</taxon>
    </lineage>
</organism>
<feature type="transmembrane region" description="Helical" evidence="1">
    <location>
        <begin position="204"/>
        <end position="225"/>
    </location>
</feature>
<feature type="transmembrane region" description="Helical" evidence="1">
    <location>
        <begin position="165"/>
        <end position="183"/>
    </location>
</feature>
<evidence type="ECO:0000313" key="3">
    <source>
        <dbReference type="Proteomes" id="UP000466517"/>
    </source>
</evidence>
<reference evidence="2 3" key="1">
    <citation type="journal article" date="2019" name="Emerg. Microbes Infect.">
        <title>Comprehensive subspecies identification of 175 nontuberculous mycobacteria species based on 7547 genomic profiles.</title>
        <authorList>
            <person name="Matsumoto Y."/>
            <person name="Kinjo T."/>
            <person name="Motooka D."/>
            <person name="Nabeya D."/>
            <person name="Jung N."/>
            <person name="Uechi K."/>
            <person name="Horii T."/>
            <person name="Iida T."/>
            <person name="Fujita J."/>
            <person name="Nakamura S."/>
        </authorList>
    </citation>
    <scope>NUCLEOTIDE SEQUENCE [LARGE SCALE GENOMIC DNA]</scope>
    <source>
        <strain evidence="2 3">JCM 13574</strain>
    </source>
</reference>
<keyword evidence="1" id="KW-0812">Transmembrane</keyword>
<gene>
    <name evidence="2" type="ORF">MMAD_37410</name>
</gene>
<dbReference type="KEGG" id="mmag:MMAD_37410"/>
<feature type="transmembrane region" description="Helical" evidence="1">
    <location>
        <begin position="231"/>
        <end position="251"/>
    </location>
</feature>
<feature type="transmembrane region" description="Helical" evidence="1">
    <location>
        <begin position="61"/>
        <end position="85"/>
    </location>
</feature>
<protein>
    <submittedName>
        <fullName evidence="2">Uncharacterized protein</fullName>
    </submittedName>
</protein>
<accession>A0A7I7XJP5</accession>
<feature type="transmembrane region" description="Helical" evidence="1">
    <location>
        <begin position="97"/>
        <end position="116"/>
    </location>
</feature>
<evidence type="ECO:0000313" key="2">
    <source>
        <dbReference type="EMBL" id="BBZ29446.1"/>
    </source>
</evidence>
<keyword evidence="1" id="KW-0472">Membrane</keyword>
<keyword evidence="3" id="KW-1185">Reference proteome</keyword>
<name>A0A7I7XJP5_9MYCO</name>
<sequence length="255" mass="27151">MPSVVDGFLRSPLSGIAPWVLLAVLSGPGRFEEAAAAAFGMSVLLTWIGHRRGIAVHLLEVFGMVFFGVLTALAAFASPGTIHWLEVWAGELTNVALALFATVTLLIGRPFTLAYAKDSTPQEVWGSQTFRRVNYVISAVWAGAFFCSAAVGCYGDAVLHDPDEFWTGWILQLAALLFAVSFTDRYPSHVRGQQGESTDPAPSMWGVLDWVPTFVLVTGVIGLATDSLSTTVGTVLIVVGAVGAAAVRRWLPKAG</sequence>
<feature type="transmembrane region" description="Helical" evidence="1">
    <location>
        <begin position="136"/>
        <end position="159"/>
    </location>
</feature>
<keyword evidence="1" id="KW-1133">Transmembrane helix</keyword>
<dbReference type="EMBL" id="AP022610">
    <property type="protein sequence ID" value="BBZ29446.1"/>
    <property type="molecule type" value="Genomic_DNA"/>
</dbReference>
<dbReference type="AlphaFoldDB" id="A0A7I7XJP5"/>
<proteinExistence type="predicted"/>
<evidence type="ECO:0000256" key="1">
    <source>
        <dbReference type="SAM" id="Phobius"/>
    </source>
</evidence>